<dbReference type="OrthoDB" id="8036461at2"/>
<protein>
    <submittedName>
        <fullName evidence="1">Uncharacterized protein</fullName>
    </submittedName>
</protein>
<organism evidence="1 2">
    <name type="scientific">Nocardia fluminea</name>
    <dbReference type="NCBI Taxonomy" id="134984"/>
    <lineage>
        <taxon>Bacteria</taxon>
        <taxon>Bacillati</taxon>
        <taxon>Actinomycetota</taxon>
        <taxon>Actinomycetes</taxon>
        <taxon>Mycobacteriales</taxon>
        <taxon>Nocardiaceae</taxon>
        <taxon>Nocardia</taxon>
    </lineage>
</organism>
<dbReference type="EMBL" id="PJMW01000002">
    <property type="protein sequence ID" value="PKV81164.1"/>
    <property type="molecule type" value="Genomic_DNA"/>
</dbReference>
<comment type="caution">
    <text evidence="1">The sequence shown here is derived from an EMBL/GenBank/DDBJ whole genome shotgun (WGS) entry which is preliminary data.</text>
</comment>
<reference evidence="1 2" key="1">
    <citation type="submission" date="2017-12" db="EMBL/GenBank/DDBJ databases">
        <title>Sequencing the genomes of 1000 Actinobacteria strains.</title>
        <authorList>
            <person name="Klenk H.-P."/>
        </authorList>
    </citation>
    <scope>NUCLEOTIDE SEQUENCE [LARGE SCALE GENOMIC DNA]</scope>
    <source>
        <strain evidence="1 2">DSM 44489</strain>
    </source>
</reference>
<sequence length="124" mass="12877">MARHGPDHLDLSVPAGKITSLLDGAGNGKTMIGHARTGPIRDVACNDIAPSGQVSDERHPGCGIGHGAFADAYDALLTGRSQLDEFAAYRLKAELEAAAPRSTGSSNNSTTYFAQIRTAAARTV</sequence>
<dbReference type="Proteomes" id="UP000233766">
    <property type="component" value="Unassembled WGS sequence"/>
</dbReference>
<evidence type="ECO:0000313" key="1">
    <source>
        <dbReference type="EMBL" id="PKV81164.1"/>
    </source>
</evidence>
<keyword evidence="2" id="KW-1185">Reference proteome</keyword>
<gene>
    <name evidence="1" type="ORF">ATK86_5626</name>
</gene>
<dbReference type="RefSeq" id="WP_101466952.1">
    <property type="nucleotide sequence ID" value="NZ_PJMW01000002.1"/>
</dbReference>
<evidence type="ECO:0000313" key="2">
    <source>
        <dbReference type="Proteomes" id="UP000233766"/>
    </source>
</evidence>
<proteinExistence type="predicted"/>
<dbReference type="AlphaFoldDB" id="A0A2N3VHS0"/>
<accession>A0A2N3VHS0</accession>
<name>A0A2N3VHS0_9NOCA</name>